<dbReference type="GO" id="GO:0006612">
    <property type="term" value="P:protein targeting to membrane"/>
    <property type="evidence" value="ECO:0007669"/>
    <property type="project" value="TreeGrafter"/>
</dbReference>
<evidence type="ECO:0000256" key="6">
    <source>
        <dbReference type="ARBA" id="ARBA00023139"/>
    </source>
</evidence>
<keyword evidence="8 11" id="KW-0012">Acyltransferase</keyword>
<evidence type="ECO:0000256" key="4">
    <source>
        <dbReference type="ARBA" id="ARBA00022989"/>
    </source>
</evidence>
<dbReference type="OrthoDB" id="331948at2759"/>
<dbReference type="EC" id="2.3.1.225" evidence="11"/>
<comment type="domain">
    <text evidence="11">The DHHC domain is required for palmitoyltransferase activity.</text>
</comment>
<evidence type="ECO:0000256" key="9">
    <source>
        <dbReference type="ARBA" id="ARBA00038298"/>
    </source>
</evidence>
<keyword evidence="4 11" id="KW-1133">Transmembrane helix</keyword>
<evidence type="ECO:0000256" key="11">
    <source>
        <dbReference type="RuleBase" id="RU079119"/>
    </source>
</evidence>
<evidence type="ECO:0000313" key="14">
    <source>
        <dbReference type="EMBL" id="KAF2768303.1"/>
    </source>
</evidence>
<dbReference type="PANTHER" id="PTHR22883:SF23">
    <property type="entry name" value="PALMITOYLTRANSFERASE ZDHHC6"/>
    <property type="match status" value="1"/>
</dbReference>
<dbReference type="EMBL" id="ML995845">
    <property type="protein sequence ID" value="KAF2768303.1"/>
    <property type="molecule type" value="Genomic_DNA"/>
</dbReference>
<reference evidence="14" key="1">
    <citation type="journal article" date="2020" name="Stud. Mycol.">
        <title>101 Dothideomycetes genomes: a test case for predicting lifestyles and emergence of pathogens.</title>
        <authorList>
            <person name="Haridas S."/>
            <person name="Albert R."/>
            <person name="Binder M."/>
            <person name="Bloem J."/>
            <person name="Labutti K."/>
            <person name="Salamov A."/>
            <person name="Andreopoulos B."/>
            <person name="Baker S."/>
            <person name="Barry K."/>
            <person name="Bills G."/>
            <person name="Bluhm B."/>
            <person name="Cannon C."/>
            <person name="Castanera R."/>
            <person name="Culley D."/>
            <person name="Daum C."/>
            <person name="Ezra D."/>
            <person name="Gonzalez J."/>
            <person name="Henrissat B."/>
            <person name="Kuo A."/>
            <person name="Liang C."/>
            <person name="Lipzen A."/>
            <person name="Lutzoni F."/>
            <person name="Magnuson J."/>
            <person name="Mondo S."/>
            <person name="Nolan M."/>
            <person name="Ohm R."/>
            <person name="Pangilinan J."/>
            <person name="Park H.-J."/>
            <person name="Ramirez L."/>
            <person name="Alfaro M."/>
            <person name="Sun H."/>
            <person name="Tritt A."/>
            <person name="Yoshinaga Y."/>
            <person name="Zwiers L.-H."/>
            <person name="Turgeon B."/>
            <person name="Goodwin S."/>
            <person name="Spatafora J."/>
            <person name="Crous P."/>
            <person name="Grigoriev I."/>
        </authorList>
    </citation>
    <scope>NUCLEOTIDE SEQUENCE</scope>
    <source>
        <strain evidence="14">CBS 116005</strain>
    </source>
</reference>
<dbReference type="GO" id="GO:0016020">
    <property type="term" value="C:membrane"/>
    <property type="evidence" value="ECO:0007669"/>
    <property type="project" value="UniProtKB-SubCell"/>
</dbReference>
<evidence type="ECO:0000256" key="3">
    <source>
        <dbReference type="ARBA" id="ARBA00022692"/>
    </source>
</evidence>
<evidence type="ECO:0000256" key="10">
    <source>
        <dbReference type="ARBA" id="ARBA00048048"/>
    </source>
</evidence>
<evidence type="ECO:0000259" key="13">
    <source>
        <dbReference type="Pfam" id="PF01529"/>
    </source>
</evidence>
<dbReference type="Pfam" id="PF01529">
    <property type="entry name" value="DHHC"/>
    <property type="match status" value="1"/>
</dbReference>
<evidence type="ECO:0000256" key="5">
    <source>
        <dbReference type="ARBA" id="ARBA00023136"/>
    </source>
</evidence>
<evidence type="ECO:0000256" key="7">
    <source>
        <dbReference type="ARBA" id="ARBA00023288"/>
    </source>
</evidence>
<feature type="non-terminal residue" evidence="14">
    <location>
        <position position="373"/>
    </location>
</feature>
<comment type="subcellular location">
    <subcellularLocation>
        <location evidence="1">Membrane</location>
        <topology evidence="1">Multi-pass membrane protein</topology>
    </subcellularLocation>
</comment>
<dbReference type="Proteomes" id="UP000799436">
    <property type="component" value="Unassembled WGS sequence"/>
</dbReference>
<protein>
    <recommendedName>
        <fullName evidence="11">Palmitoyltransferase</fullName>
        <ecNumber evidence="11">2.3.1.225</ecNumber>
    </recommendedName>
</protein>
<sequence length="373" mass="42417">RTSSLQTARAIPGFLVLVVCYVSYVVVGPLAIDYLFNPPKGVQKRVPAGIAITIVWFILLIPVAFTYLRLLTVVLRNPGYVPLGKETENDEQPHPAPEFWTRDVFVCDQKGLPIYCKHCHNWKPDRTHHNQDVGRCTMKMDHFCPWVGGVVGERAIKFFTQSIFYTVILTTYGTILFAFFVHENRSHVQWIVALGLAGFFLLFTLGMLVNTLWLALQNLTTIEHLDVRNRTMLLAVVLPPELQAHNERTAQLTRPPAAARSPGTVTYPLSLPTDRPPPPAPPTRTFAILETPPGMNPWDLGSPWRNFKAVFGDHFHQWWLPWRHSPICDHSSDVSWYPLGPQFEKLLEDVGLGQRPTSRDEKSTVASKKRRRK</sequence>
<dbReference type="InterPro" id="IPR001594">
    <property type="entry name" value="Palmitoyltrfase_DHHC"/>
</dbReference>
<keyword evidence="2 11" id="KW-0808">Transferase</keyword>
<feature type="transmembrane region" description="Helical" evidence="11">
    <location>
        <begin position="163"/>
        <end position="182"/>
    </location>
</feature>
<feature type="domain" description="Palmitoyltransferase DHHC" evidence="13">
    <location>
        <begin position="115"/>
        <end position="225"/>
    </location>
</feature>
<accession>A0A6G1L5T8</accession>
<feature type="transmembrane region" description="Helical" evidence="11">
    <location>
        <begin position="12"/>
        <end position="36"/>
    </location>
</feature>
<dbReference type="PROSITE" id="PS50216">
    <property type="entry name" value="DHHC"/>
    <property type="match status" value="1"/>
</dbReference>
<dbReference type="PANTHER" id="PTHR22883">
    <property type="entry name" value="ZINC FINGER DHHC DOMAIN CONTAINING PROTEIN"/>
    <property type="match status" value="1"/>
</dbReference>
<dbReference type="GO" id="GO:0019706">
    <property type="term" value="F:protein-cysteine S-palmitoyltransferase activity"/>
    <property type="evidence" value="ECO:0007669"/>
    <property type="project" value="UniProtKB-EC"/>
</dbReference>
<keyword evidence="7" id="KW-0449">Lipoprotein</keyword>
<dbReference type="GO" id="GO:0005783">
    <property type="term" value="C:endoplasmic reticulum"/>
    <property type="evidence" value="ECO:0007669"/>
    <property type="project" value="TreeGrafter"/>
</dbReference>
<keyword evidence="5 11" id="KW-0472">Membrane</keyword>
<keyword evidence="3 11" id="KW-0812">Transmembrane</keyword>
<feature type="transmembrane region" description="Helical" evidence="11">
    <location>
        <begin position="188"/>
        <end position="216"/>
    </location>
</feature>
<evidence type="ECO:0000256" key="2">
    <source>
        <dbReference type="ARBA" id="ARBA00022679"/>
    </source>
</evidence>
<proteinExistence type="inferred from homology"/>
<evidence type="ECO:0000256" key="12">
    <source>
        <dbReference type="SAM" id="MobiDB-lite"/>
    </source>
</evidence>
<dbReference type="AlphaFoldDB" id="A0A6G1L5T8"/>
<evidence type="ECO:0000256" key="8">
    <source>
        <dbReference type="ARBA" id="ARBA00023315"/>
    </source>
</evidence>
<gene>
    <name evidence="14" type="ORF">EJ03DRAFT_248482</name>
</gene>
<organism evidence="14 15">
    <name type="scientific">Teratosphaeria nubilosa</name>
    <dbReference type="NCBI Taxonomy" id="161662"/>
    <lineage>
        <taxon>Eukaryota</taxon>
        <taxon>Fungi</taxon>
        <taxon>Dikarya</taxon>
        <taxon>Ascomycota</taxon>
        <taxon>Pezizomycotina</taxon>
        <taxon>Dothideomycetes</taxon>
        <taxon>Dothideomycetidae</taxon>
        <taxon>Mycosphaerellales</taxon>
        <taxon>Teratosphaeriaceae</taxon>
        <taxon>Teratosphaeria</taxon>
    </lineage>
</organism>
<feature type="region of interest" description="Disordered" evidence="12">
    <location>
        <begin position="350"/>
        <end position="373"/>
    </location>
</feature>
<comment type="catalytic activity">
    <reaction evidence="10 11">
        <text>L-cysteinyl-[protein] + hexadecanoyl-CoA = S-hexadecanoyl-L-cysteinyl-[protein] + CoA</text>
        <dbReference type="Rhea" id="RHEA:36683"/>
        <dbReference type="Rhea" id="RHEA-COMP:10131"/>
        <dbReference type="Rhea" id="RHEA-COMP:11032"/>
        <dbReference type="ChEBI" id="CHEBI:29950"/>
        <dbReference type="ChEBI" id="CHEBI:57287"/>
        <dbReference type="ChEBI" id="CHEBI:57379"/>
        <dbReference type="ChEBI" id="CHEBI:74151"/>
        <dbReference type="EC" id="2.3.1.225"/>
    </reaction>
</comment>
<name>A0A6G1L5T8_9PEZI</name>
<evidence type="ECO:0000313" key="15">
    <source>
        <dbReference type="Proteomes" id="UP000799436"/>
    </source>
</evidence>
<keyword evidence="15" id="KW-1185">Reference proteome</keyword>
<feature type="non-terminal residue" evidence="14">
    <location>
        <position position="1"/>
    </location>
</feature>
<comment type="similarity">
    <text evidence="9">Belongs to the DHHC palmitoyltransferase family. PFA5 subfamily.</text>
</comment>
<keyword evidence="6" id="KW-0564">Palmitate</keyword>
<feature type="transmembrane region" description="Helical" evidence="11">
    <location>
        <begin position="48"/>
        <end position="68"/>
    </location>
</feature>
<evidence type="ECO:0000256" key="1">
    <source>
        <dbReference type="ARBA" id="ARBA00004141"/>
    </source>
</evidence>
<dbReference type="InterPro" id="IPR039859">
    <property type="entry name" value="PFA4/ZDH16/20/ERF2-like"/>
</dbReference>
<dbReference type="GO" id="GO:0005794">
    <property type="term" value="C:Golgi apparatus"/>
    <property type="evidence" value="ECO:0007669"/>
    <property type="project" value="TreeGrafter"/>
</dbReference>